<feature type="compositionally biased region" description="Basic and acidic residues" evidence="1">
    <location>
        <begin position="50"/>
        <end position="66"/>
    </location>
</feature>
<dbReference type="Proteomes" id="UP000038045">
    <property type="component" value="Unplaced"/>
</dbReference>
<feature type="compositionally biased region" description="Basic residues" evidence="1">
    <location>
        <begin position="212"/>
        <end position="223"/>
    </location>
</feature>
<dbReference type="WBParaSite" id="PTRK_0001528600.1">
    <property type="protein sequence ID" value="PTRK_0001528600.1"/>
    <property type="gene ID" value="PTRK_0001528600"/>
</dbReference>
<name>A0A0N5A105_PARTI</name>
<feature type="compositionally biased region" description="Basic and acidic residues" evidence="1">
    <location>
        <begin position="75"/>
        <end position="84"/>
    </location>
</feature>
<feature type="compositionally biased region" description="Basic residues" evidence="1">
    <location>
        <begin position="459"/>
        <end position="471"/>
    </location>
</feature>
<evidence type="ECO:0000313" key="3">
    <source>
        <dbReference type="WBParaSite" id="PTRK_0001528600.1"/>
    </source>
</evidence>
<feature type="compositionally biased region" description="Low complexity" evidence="1">
    <location>
        <begin position="256"/>
        <end position="275"/>
    </location>
</feature>
<feature type="region of interest" description="Disordered" evidence="1">
    <location>
        <begin position="27"/>
        <end position="666"/>
    </location>
</feature>
<feature type="compositionally biased region" description="Basic and acidic residues" evidence="1">
    <location>
        <begin position="326"/>
        <end position="339"/>
    </location>
</feature>
<reference evidence="3" key="1">
    <citation type="submission" date="2017-02" db="UniProtKB">
        <authorList>
            <consortium name="WormBaseParasite"/>
        </authorList>
    </citation>
    <scope>IDENTIFICATION</scope>
</reference>
<feature type="compositionally biased region" description="Basic and acidic residues" evidence="1">
    <location>
        <begin position="444"/>
        <end position="458"/>
    </location>
</feature>
<feature type="compositionally biased region" description="Basic residues" evidence="1">
    <location>
        <begin position="122"/>
        <end position="131"/>
    </location>
</feature>
<sequence>MAKALGVAGPVSPYTVYATTSANPELTALRPPAAGHAGAVGSGVPPDPGARGDRAREGRGGPGDRRSLRHPRRPCVRDGPDPRLRGAGAGAADPGLHRQPGAGRARDDRRLAPTSLFAGPHGRGRLRRGGGRRASAAGRGLVRPSDGDADRGAAAGRLRRRRGAAGAQDRTGQSGVPAADHRRARRAAARPAPVHRNPGRGDGFAPVPERARRSRPGLRHRRLSRDLRRSGAAGRLRRGGGRTLGRAGRAVRRRNPGPGRAGADTAGTGARQGGAERQPVDGRRKPGQPRGPQRRPDPGVRGAGLIQSVDVGPHHGHRSLGCGGRRALDLDPRRGSDPLHRRHPAAGTGAAGAAMLGRGLHRPDHAPGPRPGRSAAEAAGRGDRDRRAPADARVRDLSMARRLAGGRPARGGHRRPGDQVRRGGSGCADRPAGPADVSRRRPHHQGDGPAARRPEAGGHRRRHHARHRARRRGAEGPARGRGQPGAGRLRHRLLVAGLSDAPAVRHAEDRPLLRADDGQGRGLGQDRQIGRQPGPRPGAGSRGRGGRERRPRPAPAGRRLPLWPGVRLCARPAGAGGRDRPGDEGSSDHDGSGGARRSGRWRRPSVHTRSGDGRRRRGRSGACFGRPQPVAARDCGADATSAPQVSERRLGPAPLAGQAGGVDAEAGQGAAPFGVVVGVEDQGVVGFC</sequence>
<organism evidence="2 3">
    <name type="scientific">Parastrongyloides trichosuri</name>
    <name type="common">Possum-specific nematode worm</name>
    <dbReference type="NCBI Taxonomy" id="131310"/>
    <lineage>
        <taxon>Eukaryota</taxon>
        <taxon>Metazoa</taxon>
        <taxon>Ecdysozoa</taxon>
        <taxon>Nematoda</taxon>
        <taxon>Chromadorea</taxon>
        <taxon>Rhabditida</taxon>
        <taxon>Tylenchina</taxon>
        <taxon>Panagrolaimomorpha</taxon>
        <taxon>Strongyloidoidea</taxon>
        <taxon>Strongyloididae</taxon>
        <taxon>Parastrongyloides</taxon>
    </lineage>
</organism>
<feature type="compositionally biased region" description="Basic residues" evidence="1">
    <location>
        <begin position="597"/>
        <end position="606"/>
    </location>
</feature>
<evidence type="ECO:0000256" key="1">
    <source>
        <dbReference type="SAM" id="MobiDB-lite"/>
    </source>
</evidence>
<evidence type="ECO:0000313" key="2">
    <source>
        <dbReference type="Proteomes" id="UP000038045"/>
    </source>
</evidence>
<feature type="compositionally biased region" description="Basic and acidic residues" evidence="1">
    <location>
        <begin position="503"/>
        <end position="519"/>
    </location>
</feature>
<feature type="compositionally biased region" description="Low complexity" evidence="1">
    <location>
        <begin position="345"/>
        <end position="358"/>
    </location>
</feature>
<feature type="compositionally biased region" description="Basic and acidic residues" evidence="1">
    <location>
        <begin position="380"/>
        <end position="399"/>
    </location>
</feature>
<feature type="compositionally biased region" description="Low complexity" evidence="1">
    <location>
        <begin position="31"/>
        <end position="44"/>
    </location>
</feature>
<accession>A0A0N5A105</accession>
<protein>
    <submittedName>
        <fullName evidence="3">LigA</fullName>
    </submittedName>
</protein>
<feature type="compositionally biased region" description="Basic and acidic residues" evidence="1">
    <location>
        <begin position="577"/>
        <end position="591"/>
    </location>
</feature>
<dbReference type="AlphaFoldDB" id="A0A0N5A105"/>
<proteinExistence type="predicted"/>
<keyword evidence="2" id="KW-1185">Reference proteome</keyword>